<protein>
    <recommendedName>
        <fullName evidence="5">Mucin-associated surface protein</fullName>
    </recommendedName>
</protein>
<comment type="caution">
    <text evidence="3">The sequence shown here is derived from an EMBL/GenBank/DDBJ whole genome shotgun (WGS) entry which is preliminary data.</text>
</comment>
<organism evidence="3 4">
    <name type="scientific">Rhodoglobus vestalii</name>
    <dbReference type="NCBI Taxonomy" id="193384"/>
    <lineage>
        <taxon>Bacteria</taxon>
        <taxon>Bacillati</taxon>
        <taxon>Actinomycetota</taxon>
        <taxon>Actinomycetes</taxon>
        <taxon>Micrococcales</taxon>
        <taxon>Microbacteriaceae</taxon>
        <taxon>Rhodoglobus</taxon>
    </lineage>
</organism>
<feature type="signal peptide" evidence="2">
    <location>
        <begin position="1"/>
        <end position="23"/>
    </location>
</feature>
<name>A0A8H2K4A1_9MICO</name>
<feature type="compositionally biased region" description="Basic and acidic residues" evidence="1">
    <location>
        <begin position="113"/>
        <end position="140"/>
    </location>
</feature>
<evidence type="ECO:0000313" key="4">
    <source>
        <dbReference type="Proteomes" id="UP000316560"/>
    </source>
</evidence>
<evidence type="ECO:0000256" key="2">
    <source>
        <dbReference type="SAM" id="SignalP"/>
    </source>
</evidence>
<sequence>MSAWGRAATRIVAAACAVMLVTAALSGCAPTKPELDSVSASTMQESVAAVTQAAADGDPAGALAALDTLEAQLKEDTASGLISADRSAQIQASIDLVRADLTAALPEPSPTPTEKDPGKSGDKGDDKEDDKKDDRKDKNG</sequence>
<feature type="region of interest" description="Disordered" evidence="1">
    <location>
        <begin position="101"/>
        <end position="140"/>
    </location>
</feature>
<accession>A0A8H2K4A1</accession>
<reference evidence="3 4" key="1">
    <citation type="submission" date="2019-06" db="EMBL/GenBank/DDBJ databases">
        <title>Sequencing the genomes of 1000 actinobacteria strains.</title>
        <authorList>
            <person name="Klenk H.-P."/>
        </authorList>
    </citation>
    <scope>NUCLEOTIDE SEQUENCE [LARGE SCALE GENOMIC DNA]</scope>
    <source>
        <strain evidence="3 4">DSM 21947</strain>
    </source>
</reference>
<gene>
    <name evidence="3" type="ORF">FB472_1474</name>
</gene>
<proteinExistence type="predicted"/>
<dbReference type="EMBL" id="VFRA01000001">
    <property type="protein sequence ID" value="TQO19875.1"/>
    <property type="molecule type" value="Genomic_DNA"/>
</dbReference>
<feature type="chain" id="PRO_5039590968" description="Mucin-associated surface protein" evidence="2">
    <location>
        <begin position="24"/>
        <end position="140"/>
    </location>
</feature>
<evidence type="ECO:0000256" key="1">
    <source>
        <dbReference type="SAM" id="MobiDB-lite"/>
    </source>
</evidence>
<keyword evidence="4" id="KW-1185">Reference proteome</keyword>
<dbReference type="AlphaFoldDB" id="A0A8H2K4A1"/>
<dbReference type="OrthoDB" id="5121204at2"/>
<dbReference type="Proteomes" id="UP000316560">
    <property type="component" value="Unassembled WGS sequence"/>
</dbReference>
<evidence type="ECO:0000313" key="3">
    <source>
        <dbReference type="EMBL" id="TQO19875.1"/>
    </source>
</evidence>
<dbReference type="PROSITE" id="PS51257">
    <property type="entry name" value="PROKAR_LIPOPROTEIN"/>
    <property type="match status" value="1"/>
</dbReference>
<keyword evidence="2" id="KW-0732">Signal</keyword>
<evidence type="ECO:0008006" key="5">
    <source>
        <dbReference type="Google" id="ProtNLM"/>
    </source>
</evidence>
<dbReference type="RefSeq" id="WP_141990306.1">
    <property type="nucleotide sequence ID" value="NZ_VFRA01000001.1"/>
</dbReference>